<dbReference type="PIRSF" id="PIRSF002854">
    <property type="entry name" value="MetQ"/>
    <property type="match status" value="1"/>
</dbReference>
<keyword evidence="4" id="KW-0472">Membrane</keyword>
<dbReference type="RefSeq" id="WP_091908460.1">
    <property type="nucleotide sequence ID" value="NZ_FNLO01000006.1"/>
</dbReference>
<feature type="region of interest" description="Disordered" evidence="7">
    <location>
        <begin position="1"/>
        <end position="28"/>
    </location>
</feature>
<accession>A0A1H2PQ95</accession>
<dbReference type="InterPro" id="IPR004872">
    <property type="entry name" value="Lipoprotein_NlpA"/>
</dbReference>
<dbReference type="SUPFAM" id="SSF53850">
    <property type="entry name" value="Periplasmic binding protein-like II"/>
    <property type="match status" value="1"/>
</dbReference>
<evidence type="ECO:0000256" key="7">
    <source>
        <dbReference type="SAM" id="MobiDB-lite"/>
    </source>
</evidence>
<dbReference type="AlphaFoldDB" id="A0A1H2PQ95"/>
<keyword evidence="9" id="KW-1185">Reference proteome</keyword>
<dbReference type="GO" id="GO:0016020">
    <property type="term" value="C:membrane"/>
    <property type="evidence" value="ECO:0007669"/>
    <property type="project" value="UniProtKB-SubCell"/>
</dbReference>
<dbReference type="STRING" id="1770053.SAMN05216551_106238"/>
<name>A0A1H2PQ95_9BURK</name>
<evidence type="ECO:0000256" key="1">
    <source>
        <dbReference type="ARBA" id="ARBA00004635"/>
    </source>
</evidence>
<dbReference type="Proteomes" id="UP000243719">
    <property type="component" value="Unassembled WGS sequence"/>
</dbReference>
<evidence type="ECO:0000256" key="2">
    <source>
        <dbReference type="ARBA" id="ARBA00008973"/>
    </source>
</evidence>
<dbReference type="OrthoDB" id="9812878at2"/>
<keyword evidence="6" id="KW-0449">Lipoprotein</keyword>
<dbReference type="Gene3D" id="3.40.190.10">
    <property type="entry name" value="Periplasmic binding protein-like II"/>
    <property type="match status" value="2"/>
</dbReference>
<evidence type="ECO:0000313" key="8">
    <source>
        <dbReference type="EMBL" id="SDV48994.1"/>
    </source>
</evidence>
<evidence type="ECO:0000256" key="3">
    <source>
        <dbReference type="ARBA" id="ARBA00022729"/>
    </source>
</evidence>
<organism evidence="8 9">
    <name type="scientific">Chitinasiproducens palmae</name>
    <dbReference type="NCBI Taxonomy" id="1770053"/>
    <lineage>
        <taxon>Bacteria</taxon>
        <taxon>Pseudomonadati</taxon>
        <taxon>Pseudomonadota</taxon>
        <taxon>Betaproteobacteria</taxon>
        <taxon>Burkholderiales</taxon>
        <taxon>Burkholderiaceae</taxon>
        <taxon>Chitinasiproducens</taxon>
    </lineage>
</organism>
<evidence type="ECO:0000256" key="6">
    <source>
        <dbReference type="ARBA" id="ARBA00023288"/>
    </source>
</evidence>
<keyword evidence="5" id="KW-0564">Palmitate</keyword>
<evidence type="ECO:0000256" key="4">
    <source>
        <dbReference type="ARBA" id="ARBA00023136"/>
    </source>
</evidence>
<keyword evidence="3" id="KW-0732">Signal</keyword>
<evidence type="ECO:0000313" key="9">
    <source>
        <dbReference type="Proteomes" id="UP000243719"/>
    </source>
</evidence>
<comment type="similarity">
    <text evidence="2">Belongs to the NlpA lipoprotein family.</text>
</comment>
<feature type="compositionally biased region" description="Polar residues" evidence="7">
    <location>
        <begin position="1"/>
        <end position="10"/>
    </location>
</feature>
<protein>
    <submittedName>
        <fullName evidence="8">D-methionine transport system substrate-binding protein</fullName>
    </submittedName>
</protein>
<reference evidence="9" key="1">
    <citation type="submission" date="2016-09" db="EMBL/GenBank/DDBJ databases">
        <authorList>
            <person name="Varghese N."/>
            <person name="Submissions S."/>
        </authorList>
    </citation>
    <scope>NUCLEOTIDE SEQUENCE [LARGE SCALE GENOMIC DNA]</scope>
    <source>
        <strain evidence="9">JS23</strain>
    </source>
</reference>
<sequence length="311" mass="34206">MSLFQRSADSTRPAPRAKPGATPRDTRLAERRRARLRLAGAALAALAVAAGITFLAAGSRPASAADASKRELRIGATAGPYADQVRYGIKPTLEKQGYRVTIVEFSDYVQPNLALAEGALDANVFQHEVYLRRFAEDRKLRLSELIKVPTAPIGLYSRRHKSLDEVRDGATVSLPNDATNQARAIILLQQIGWVTLKPGVDPVKSSERDIGTNPHHIKLLPLEAAQLPRSLDDVDYALVNGNFALAAGLKLDEALQLEQIPSHYLNLVAVRTDDLNKPFAKDIVAAYRSPAFRQVIDTRFQGFDRPPYLRN</sequence>
<evidence type="ECO:0000256" key="5">
    <source>
        <dbReference type="ARBA" id="ARBA00023139"/>
    </source>
</evidence>
<comment type="subcellular location">
    <subcellularLocation>
        <location evidence="1">Membrane</location>
        <topology evidence="1">Lipid-anchor</topology>
    </subcellularLocation>
</comment>
<dbReference type="EMBL" id="FNLO01000006">
    <property type="protein sequence ID" value="SDV48994.1"/>
    <property type="molecule type" value="Genomic_DNA"/>
</dbReference>
<dbReference type="PANTHER" id="PTHR30429">
    <property type="entry name" value="D-METHIONINE-BINDING LIPOPROTEIN METQ"/>
    <property type="match status" value="1"/>
</dbReference>
<dbReference type="Pfam" id="PF03180">
    <property type="entry name" value="Lipoprotein_9"/>
    <property type="match status" value="1"/>
</dbReference>
<gene>
    <name evidence="8" type="ORF">SAMN05216551_106238</name>
</gene>
<proteinExistence type="inferred from homology"/>
<dbReference type="PANTHER" id="PTHR30429:SF0">
    <property type="entry name" value="METHIONINE-BINDING LIPOPROTEIN METQ"/>
    <property type="match status" value="1"/>
</dbReference>